<dbReference type="EMBL" id="JAYESG010000025">
    <property type="protein sequence ID" value="MEA3521102.1"/>
    <property type="molecule type" value="Genomic_DNA"/>
</dbReference>
<protein>
    <submittedName>
        <fullName evidence="1">Sugar phosphate nucleotidyltransferase</fullName>
    </submittedName>
</protein>
<organism evidence="1 2">
    <name type="scientific">Rhizobium mulingense</name>
    <dbReference type="NCBI Taxonomy" id="3031128"/>
    <lineage>
        <taxon>Bacteria</taxon>
        <taxon>Pseudomonadati</taxon>
        <taxon>Pseudomonadota</taxon>
        <taxon>Alphaproteobacteria</taxon>
        <taxon>Hyphomicrobiales</taxon>
        <taxon>Rhizobiaceae</taxon>
        <taxon>Rhizobium/Agrobacterium group</taxon>
        <taxon>Rhizobium</taxon>
    </lineage>
</organism>
<comment type="caution">
    <text evidence="1">The sequence shown here is derived from an EMBL/GenBank/DDBJ whole genome shotgun (WGS) entry which is preliminary data.</text>
</comment>
<dbReference type="Proteomes" id="UP001304050">
    <property type="component" value="Unassembled WGS sequence"/>
</dbReference>
<keyword evidence="2" id="KW-1185">Reference proteome</keyword>
<accession>A0ACC6N6R4</accession>
<evidence type="ECO:0000313" key="1">
    <source>
        <dbReference type="EMBL" id="MEA3521102.1"/>
    </source>
</evidence>
<name>A0ACC6N6R4_9HYPH</name>
<sequence length="496" mass="53908">MSIPTKSVKITPAIMIGGSGTRLWPLSRSNMPKQFLRLVDDRSLFQNTLARVNDAMFSAPWLLTSRAFVDMVNAQAQQMEQELAGIVLEPFQRGTAAALAAIAVAASQADADALVLAMPADHVIDNSALFLKAVKKALPLAMNSKIVTFGIVPTAPETGFGYIRPGKPHIVNGEEVGALVEQPGGFLEKPDLDSAKQFVEMGYLWNAGIFLFRASALVEELQRHAPAVYEAVAASIAHGTTRDLGSHKLLMPADGDFARCPHDVPIDTAVLEKSGHVAVVPCDDIGWADIGSLSALWEISAKDENGNVVRGAGFVSRSRNCLVHAQSGRRVVLSDIEDIMVIDSEDTVVVLPKAHAQRVKDIVASLKKMDAPEVSFTRSAIKSWGSVKIDRTYCDSQICAVTIDGRSSVTYRISGAERETWFLHGEQRAEYGVDGHFAPFVSGNPVSFSRGQVVTIRTLLGASEFTYVRKDPDLNWRIDDWFPQVVEIEMPKVVAV</sequence>
<gene>
    <name evidence="1" type="ORF">U8465_29295</name>
</gene>
<proteinExistence type="predicted"/>
<evidence type="ECO:0000313" key="2">
    <source>
        <dbReference type="Proteomes" id="UP001304050"/>
    </source>
</evidence>
<reference evidence="1" key="1">
    <citation type="submission" date="2023-12" db="EMBL/GenBank/DDBJ databases">
        <title>Diversity of Rhizobium in root nodule of phaseolus vulgaris.</title>
        <authorList>
            <person name="Wang H."/>
        </authorList>
    </citation>
    <scope>NUCLEOTIDE SEQUENCE</scope>
    <source>
        <strain evidence="1">MJ31</strain>
    </source>
</reference>